<dbReference type="Pfam" id="PF09991">
    <property type="entry name" value="DUF2232"/>
    <property type="match status" value="1"/>
</dbReference>
<dbReference type="STRING" id="1397666.RS24_00552"/>
<dbReference type="InterPro" id="IPR018710">
    <property type="entry name" value="DUF2232"/>
</dbReference>
<dbReference type="AlphaFoldDB" id="U2XR31"/>
<sequence>MPYDFLLRNVIAGLVTALLTVSVLLSPFAMIPSMLVGLAWGLYSTIASIIISFILLGLWLNIGIAIGMAITIGLPAIFFVRQALLSRSMQADNENTASSDADTSVNERVYYPPERLIIWAIAFCASFSFLAFGLSANNTGGLPGILQTMILSNENFIRDIETLYQVELTDNLVRILAETIIVLTPLTWMLIILGSLQTAQTIAKFFKINLRPTPDYSVMQLPGKLEYVLTGLLLLIFISSDWVSVFFLVLVCLCLTAYFLLGLAVIHAISRTWNGRGVFITAVYFIVFLVPWVAILVSITGLVESRIGIRSRF</sequence>
<organism evidence="2 3">
    <name type="scientific">Candidatus Micropelagius thuwalensis</name>
    <dbReference type="NCBI Taxonomy" id="1397666"/>
    <lineage>
        <taxon>Bacteria</taxon>
        <taxon>Pseudomonadati</taxon>
        <taxon>Pseudomonadota</taxon>
        <taxon>Alphaproteobacteria</taxon>
        <taxon>PS1 clade</taxon>
        <taxon>Candidatus Micropelagius</taxon>
    </lineage>
</organism>
<feature type="transmembrane region" description="Helical" evidence="1">
    <location>
        <begin position="278"/>
        <end position="303"/>
    </location>
</feature>
<feature type="transmembrane region" description="Helical" evidence="1">
    <location>
        <begin position="245"/>
        <end position="266"/>
    </location>
</feature>
<accession>U2XR31</accession>
<feature type="transmembrane region" description="Helical" evidence="1">
    <location>
        <begin position="35"/>
        <end position="56"/>
    </location>
</feature>
<proteinExistence type="predicted"/>
<evidence type="ECO:0000313" key="2">
    <source>
        <dbReference type="EMBL" id="ERL47582.1"/>
    </source>
</evidence>
<dbReference type="EC" id="2.7.1.71" evidence="2"/>
<keyword evidence="1" id="KW-0472">Membrane</keyword>
<comment type="caution">
    <text evidence="2">The sequence shown here is derived from an EMBL/GenBank/DDBJ whole genome shotgun (WGS) entry which is preliminary data.</text>
</comment>
<protein>
    <submittedName>
        <fullName evidence="2">ABC transporter nucleotide binding-ATPase protein</fullName>
        <ecNumber evidence="2">2.7.1.71</ecNumber>
    </submittedName>
</protein>
<keyword evidence="3" id="KW-1185">Reference proteome</keyword>
<dbReference type="GO" id="GO:0004765">
    <property type="term" value="F:shikimate kinase activity"/>
    <property type="evidence" value="ECO:0007669"/>
    <property type="project" value="UniProtKB-EC"/>
</dbReference>
<dbReference type="RefSeq" id="WP_021776599.1">
    <property type="nucleotide sequence ID" value="NZ_AWXE01000001.1"/>
</dbReference>
<dbReference type="Proteomes" id="UP000016762">
    <property type="component" value="Unassembled WGS sequence"/>
</dbReference>
<feature type="transmembrane region" description="Helical" evidence="1">
    <location>
        <begin position="217"/>
        <end position="239"/>
    </location>
</feature>
<reference evidence="2 3" key="1">
    <citation type="journal article" date="2014" name="FEMS Microbiol. Ecol.">
        <title>Genomic differentiation among two strains of the PS1 clade isolated from geographically separated marine habitats.</title>
        <authorList>
            <person name="Jimenez-Infante F."/>
            <person name="Ngugi D.K."/>
            <person name="Alam I."/>
            <person name="Rashid M."/>
            <person name="Baalawi W."/>
            <person name="Kamau A.A."/>
            <person name="Bajic V.B."/>
            <person name="Stingl U."/>
        </authorList>
    </citation>
    <scope>NUCLEOTIDE SEQUENCE [LARGE SCALE GENOMIC DNA]</scope>
    <source>
        <strain evidence="2 3">RS24</strain>
    </source>
</reference>
<feature type="transmembrane region" description="Helical" evidence="1">
    <location>
        <begin position="116"/>
        <end position="136"/>
    </location>
</feature>
<dbReference type="OrthoDB" id="7335270at2"/>
<feature type="transmembrane region" description="Helical" evidence="1">
    <location>
        <begin position="175"/>
        <end position="196"/>
    </location>
</feature>
<gene>
    <name evidence="2" type="primary">chvD</name>
    <name evidence="2" type="ORF">RS24_00552</name>
</gene>
<evidence type="ECO:0000313" key="3">
    <source>
        <dbReference type="Proteomes" id="UP000016762"/>
    </source>
</evidence>
<keyword evidence="1" id="KW-0812">Transmembrane</keyword>
<feature type="transmembrane region" description="Helical" evidence="1">
    <location>
        <begin position="6"/>
        <end position="28"/>
    </location>
</feature>
<evidence type="ECO:0000256" key="1">
    <source>
        <dbReference type="SAM" id="Phobius"/>
    </source>
</evidence>
<feature type="transmembrane region" description="Helical" evidence="1">
    <location>
        <begin position="62"/>
        <end position="80"/>
    </location>
</feature>
<keyword evidence="1" id="KW-1133">Transmembrane helix</keyword>
<keyword evidence="2" id="KW-0808">Transferase</keyword>
<name>U2XR31_9PROT</name>
<dbReference type="EMBL" id="AWXE01000001">
    <property type="protein sequence ID" value="ERL47582.1"/>
    <property type="molecule type" value="Genomic_DNA"/>
</dbReference>